<comment type="cofactor">
    <cofactor evidence="1 12">
        <name>Zn(2+)</name>
        <dbReference type="ChEBI" id="CHEBI:29105"/>
    </cofactor>
</comment>
<dbReference type="InterPro" id="IPR013154">
    <property type="entry name" value="ADH-like_N"/>
</dbReference>
<dbReference type="Proteomes" id="UP000030665">
    <property type="component" value="Unassembled WGS sequence"/>
</dbReference>
<keyword evidence="4 12" id="KW-0862">Zinc</keyword>
<evidence type="ECO:0000313" key="16">
    <source>
        <dbReference type="Proteomes" id="UP000030665"/>
    </source>
</evidence>
<dbReference type="GO" id="GO:0046294">
    <property type="term" value="P:formaldehyde catabolic process"/>
    <property type="evidence" value="ECO:0007669"/>
    <property type="project" value="InterPro"/>
</dbReference>
<dbReference type="GO" id="GO:0106321">
    <property type="term" value="F:S-(hydroxymethyl)glutathione dehydrogenase (NADP+) activity"/>
    <property type="evidence" value="ECO:0007669"/>
    <property type="project" value="RHEA"/>
</dbReference>
<dbReference type="Pfam" id="PF08240">
    <property type="entry name" value="ADH_N"/>
    <property type="match status" value="1"/>
</dbReference>
<dbReference type="GO" id="GO:0004022">
    <property type="term" value="F:alcohol dehydrogenase (NAD+) activity"/>
    <property type="evidence" value="ECO:0007669"/>
    <property type="project" value="UniProtKB-EC"/>
</dbReference>
<dbReference type="GO" id="GO:0008270">
    <property type="term" value="F:zinc ion binding"/>
    <property type="evidence" value="ECO:0007669"/>
    <property type="project" value="InterPro"/>
</dbReference>
<proteinExistence type="inferred from homology"/>
<evidence type="ECO:0000256" key="3">
    <source>
        <dbReference type="ARBA" id="ARBA00022723"/>
    </source>
</evidence>
<dbReference type="SUPFAM" id="SSF50129">
    <property type="entry name" value="GroES-like"/>
    <property type="match status" value="1"/>
</dbReference>
<evidence type="ECO:0000256" key="2">
    <source>
        <dbReference type="ARBA" id="ARBA00010902"/>
    </source>
</evidence>
<evidence type="ECO:0000256" key="1">
    <source>
        <dbReference type="ARBA" id="ARBA00001947"/>
    </source>
</evidence>
<comment type="catalytic activity">
    <reaction evidence="9 12">
        <text>S-(hydroxymethyl)glutathione + NAD(+) = S-formylglutathione + NADH + H(+)</text>
        <dbReference type="Rhea" id="RHEA:19985"/>
        <dbReference type="ChEBI" id="CHEBI:15378"/>
        <dbReference type="ChEBI" id="CHEBI:57540"/>
        <dbReference type="ChEBI" id="CHEBI:57688"/>
        <dbReference type="ChEBI" id="CHEBI:57945"/>
        <dbReference type="ChEBI" id="CHEBI:58758"/>
        <dbReference type="EC" id="1.1.1.284"/>
    </reaction>
</comment>
<evidence type="ECO:0000256" key="11">
    <source>
        <dbReference type="ARBA" id="ARBA00049243"/>
    </source>
</evidence>
<keyword evidence="3 12" id="KW-0479">Metal-binding</keyword>
<dbReference type="InterPro" id="IPR011032">
    <property type="entry name" value="GroES-like_sf"/>
</dbReference>
<comment type="catalytic activity">
    <reaction evidence="8">
        <text>S-(hydroxymethyl)glutathione + NADP(+) = S-formylglutathione + NADPH + H(+)</text>
        <dbReference type="Rhea" id="RHEA:19981"/>
        <dbReference type="ChEBI" id="CHEBI:15378"/>
        <dbReference type="ChEBI" id="CHEBI:57688"/>
        <dbReference type="ChEBI" id="CHEBI:57783"/>
        <dbReference type="ChEBI" id="CHEBI:58349"/>
        <dbReference type="ChEBI" id="CHEBI:58758"/>
        <dbReference type="EC" id="1.1.1.284"/>
    </reaction>
</comment>
<dbReference type="FunFam" id="3.90.180.10:FF:000001">
    <property type="entry name" value="S-(hydroxymethyl)glutathione dehydrogenase"/>
    <property type="match status" value="1"/>
</dbReference>
<dbReference type="SUPFAM" id="SSF51735">
    <property type="entry name" value="NAD(P)-binding Rossmann-fold domains"/>
    <property type="match status" value="1"/>
</dbReference>
<dbReference type="PROSITE" id="PS00059">
    <property type="entry name" value="ADH_ZINC"/>
    <property type="match status" value="1"/>
</dbReference>
<dbReference type="CDD" id="cd08300">
    <property type="entry name" value="alcohol_DH_class_III"/>
    <property type="match status" value="1"/>
</dbReference>
<dbReference type="InterPro" id="IPR013149">
    <property type="entry name" value="ADH-like_C"/>
</dbReference>
<evidence type="ECO:0000256" key="12">
    <source>
        <dbReference type="RuleBase" id="RU362016"/>
    </source>
</evidence>
<dbReference type="NCBIfam" id="TIGR02818">
    <property type="entry name" value="adh_III_F_hyde"/>
    <property type="match status" value="1"/>
</dbReference>
<dbReference type="FunFam" id="3.40.50.720:FF:000003">
    <property type="entry name" value="S-(hydroxymethyl)glutathione dehydrogenase"/>
    <property type="match status" value="1"/>
</dbReference>
<evidence type="ECO:0000256" key="6">
    <source>
        <dbReference type="ARBA" id="ARBA00023027"/>
    </source>
</evidence>
<evidence type="ECO:0000256" key="5">
    <source>
        <dbReference type="ARBA" id="ARBA00023002"/>
    </source>
</evidence>
<feature type="domain" description="Alcohol dehydrogenase-like N-terminal" evidence="14">
    <location>
        <begin position="34"/>
        <end position="162"/>
    </location>
</feature>
<comment type="similarity">
    <text evidence="2 12">Belongs to the zinc-containing alcohol dehydrogenase family. Class-III subfamily.</text>
</comment>
<dbReference type="Pfam" id="PF00107">
    <property type="entry name" value="ADH_zinc_N"/>
    <property type="match status" value="1"/>
</dbReference>
<dbReference type="EC" id="1.1.1.284" evidence="12"/>
<dbReference type="GO" id="GO:0005829">
    <property type="term" value="C:cytosol"/>
    <property type="evidence" value="ECO:0007669"/>
    <property type="project" value="TreeGrafter"/>
</dbReference>
<keyword evidence="16" id="KW-1185">Reference proteome</keyword>
<dbReference type="InterPro" id="IPR002328">
    <property type="entry name" value="ADH_Zn_CS"/>
</dbReference>
<dbReference type="Gene3D" id="3.90.180.10">
    <property type="entry name" value="Medium-chain alcohol dehydrogenases, catalytic domain"/>
    <property type="match status" value="1"/>
</dbReference>
<reference evidence="15" key="1">
    <citation type="submission" date="2014-01" db="EMBL/GenBank/DDBJ databases">
        <authorList>
            <person name="Aslett M."/>
        </authorList>
    </citation>
    <scope>NUCLEOTIDE SEQUENCE</scope>
</reference>
<accession>A0A077Z147</accession>
<evidence type="ECO:0000256" key="10">
    <source>
        <dbReference type="ARBA" id="ARBA00049164"/>
    </source>
</evidence>
<comment type="catalytic activity">
    <reaction evidence="11">
        <text>a primary alcohol + NAD(+) = an aldehyde + NADH + H(+)</text>
        <dbReference type="Rhea" id="RHEA:10736"/>
        <dbReference type="ChEBI" id="CHEBI:15378"/>
        <dbReference type="ChEBI" id="CHEBI:15734"/>
        <dbReference type="ChEBI" id="CHEBI:17478"/>
        <dbReference type="ChEBI" id="CHEBI:57540"/>
        <dbReference type="ChEBI" id="CHEBI:57945"/>
        <dbReference type="EC" id="1.1.1.1"/>
    </reaction>
</comment>
<name>A0A077Z147_TRITR</name>
<dbReference type="PANTHER" id="PTHR43880">
    <property type="entry name" value="ALCOHOL DEHYDROGENASE"/>
    <property type="match status" value="1"/>
</dbReference>
<dbReference type="STRING" id="36087.A0A077Z147"/>
<gene>
    <name evidence="15" type="ORF">TTRE_0000206301</name>
</gene>
<evidence type="ECO:0000256" key="4">
    <source>
        <dbReference type="ARBA" id="ARBA00022833"/>
    </source>
</evidence>
<evidence type="ECO:0000259" key="14">
    <source>
        <dbReference type="Pfam" id="PF08240"/>
    </source>
</evidence>
<dbReference type="InterPro" id="IPR036291">
    <property type="entry name" value="NAD(P)-bd_dom_sf"/>
</dbReference>
<organism evidence="15 16">
    <name type="scientific">Trichuris trichiura</name>
    <name type="common">Whipworm</name>
    <name type="synonym">Trichocephalus trichiurus</name>
    <dbReference type="NCBI Taxonomy" id="36087"/>
    <lineage>
        <taxon>Eukaryota</taxon>
        <taxon>Metazoa</taxon>
        <taxon>Ecdysozoa</taxon>
        <taxon>Nematoda</taxon>
        <taxon>Enoplea</taxon>
        <taxon>Dorylaimia</taxon>
        <taxon>Trichinellida</taxon>
        <taxon>Trichuridae</taxon>
        <taxon>Trichuris</taxon>
    </lineage>
</organism>
<dbReference type="OrthoDB" id="417550at2759"/>
<evidence type="ECO:0000313" key="15">
    <source>
        <dbReference type="EMBL" id="CDW53796.1"/>
    </source>
</evidence>
<dbReference type="EMBL" id="HG805867">
    <property type="protein sequence ID" value="CDW53796.1"/>
    <property type="molecule type" value="Genomic_DNA"/>
</dbReference>
<dbReference type="AlphaFoldDB" id="A0A077Z147"/>
<evidence type="ECO:0000256" key="9">
    <source>
        <dbReference type="ARBA" id="ARBA00048110"/>
    </source>
</evidence>
<reference evidence="15" key="2">
    <citation type="submission" date="2014-03" db="EMBL/GenBank/DDBJ databases">
        <title>The whipworm genome and dual-species transcriptomics of an intimate host-pathogen interaction.</title>
        <authorList>
            <person name="Foth B.J."/>
            <person name="Tsai I.J."/>
            <person name="Reid A.J."/>
            <person name="Bancroft A.J."/>
            <person name="Nichol S."/>
            <person name="Tracey A."/>
            <person name="Holroyd N."/>
            <person name="Cotton J.A."/>
            <person name="Stanley E.J."/>
            <person name="Zarowiecki M."/>
            <person name="Liu J.Z."/>
            <person name="Huckvale T."/>
            <person name="Cooper P.J."/>
            <person name="Grencis R.K."/>
            <person name="Berriman M."/>
        </authorList>
    </citation>
    <scope>NUCLEOTIDE SEQUENCE [LARGE SCALE GENOMIC DNA]</scope>
</reference>
<dbReference type="GO" id="GO:0106322">
    <property type="term" value="F:S-(hydroxymethyl)glutathione dehydrogenase (NAD+) activity"/>
    <property type="evidence" value="ECO:0007669"/>
    <property type="project" value="RHEA"/>
</dbReference>
<keyword evidence="6 12" id="KW-0520">NAD</keyword>
<dbReference type="PANTHER" id="PTHR43880:SF12">
    <property type="entry name" value="ALCOHOL DEHYDROGENASE CLASS-3"/>
    <property type="match status" value="1"/>
</dbReference>
<evidence type="ECO:0000259" key="13">
    <source>
        <dbReference type="Pfam" id="PF00107"/>
    </source>
</evidence>
<dbReference type="InterPro" id="IPR014183">
    <property type="entry name" value="ADH_3"/>
</dbReference>
<evidence type="ECO:0000256" key="8">
    <source>
        <dbReference type="ARBA" id="ARBA00047793"/>
    </source>
</evidence>
<protein>
    <recommendedName>
        <fullName evidence="7 12">S-(hydroxymethyl)glutathione dehydrogenase</fullName>
        <ecNumber evidence="12">1.1.1.284</ecNumber>
    </recommendedName>
</protein>
<keyword evidence="5 12" id="KW-0560">Oxidoreductase</keyword>
<sequence length="371" mass="39647">MSNEGGPIECKAAIAWAAGEPLKIETVLVDPPKANEVRIKIVATAICHTDLYTLSGRDPEGVFPVILGHEGAGIVESVGSEVTSVTPGDHVIPLYTPQCRSCKFCLSSKTNLCSKIRETQGKGLMPDGTTRFSCRSQKIFHYMGCSTFSQYTVVAEISVAKVNVNAPMQKICLLGCGIPTGYGAALNTANVIEKGSTVAVWGVGCVGLSVIMGAVERGASMIVAIDVNDDKLALARQFGATHFVNPSNSSKEDLQRELLEMSDGGFDYTFECIGSVDCMRLALECCHKGWGVSVILGVAGAGKEISTRPFYLVTGRTWKGAAFGGWKSRDSVPLLVEQYMKGALKVDEFVTGQYPLSEISQAIDSMHEGNR</sequence>
<comment type="catalytic activity">
    <reaction evidence="10">
        <text>a secondary alcohol + NAD(+) = a ketone + NADH + H(+)</text>
        <dbReference type="Rhea" id="RHEA:10740"/>
        <dbReference type="ChEBI" id="CHEBI:15378"/>
        <dbReference type="ChEBI" id="CHEBI:17087"/>
        <dbReference type="ChEBI" id="CHEBI:35681"/>
        <dbReference type="ChEBI" id="CHEBI:57540"/>
        <dbReference type="ChEBI" id="CHEBI:57945"/>
        <dbReference type="EC" id="1.1.1.1"/>
    </reaction>
</comment>
<dbReference type="Gene3D" id="3.40.50.720">
    <property type="entry name" value="NAD(P)-binding Rossmann-like Domain"/>
    <property type="match status" value="1"/>
</dbReference>
<evidence type="ECO:0000256" key="7">
    <source>
        <dbReference type="ARBA" id="ARBA00032767"/>
    </source>
</evidence>
<feature type="domain" description="Alcohol dehydrogenase-like C-terminal" evidence="13">
    <location>
        <begin position="206"/>
        <end position="329"/>
    </location>
</feature>